<name>Q1YF82_AURMS</name>
<reference evidence="2 3" key="1">
    <citation type="journal article" date="2008" name="Appl. Environ. Microbiol.">
        <title>Genomic insights into Mn(II) oxidation by the marine alphaproteobacterium Aurantimonas sp. strain SI85-9A1.</title>
        <authorList>
            <person name="Dick G.J."/>
            <person name="Podell S."/>
            <person name="Johnson H.A."/>
            <person name="Rivera-Espinoza Y."/>
            <person name="Bernier-Latmani R."/>
            <person name="McCarthy J.K."/>
            <person name="Torpey J.W."/>
            <person name="Clement B.G."/>
            <person name="Gaasterland T."/>
            <person name="Tebo B.M."/>
        </authorList>
    </citation>
    <scope>NUCLEOTIDE SEQUENCE [LARGE SCALE GENOMIC DNA]</scope>
    <source>
        <strain evidence="2 3">SI85-9A1</strain>
    </source>
</reference>
<feature type="region of interest" description="Disordered" evidence="1">
    <location>
        <begin position="123"/>
        <end position="147"/>
    </location>
</feature>
<comment type="caution">
    <text evidence="2">The sequence shown here is derived from an EMBL/GenBank/DDBJ whole genome shotgun (WGS) entry which is preliminary data.</text>
</comment>
<dbReference type="Proteomes" id="UP000000321">
    <property type="component" value="Unassembled WGS sequence"/>
</dbReference>
<dbReference type="EMBL" id="AAPJ01000006">
    <property type="protein sequence ID" value="EAS49091.1"/>
    <property type="molecule type" value="Genomic_DNA"/>
</dbReference>
<evidence type="ECO:0000313" key="2">
    <source>
        <dbReference type="EMBL" id="EAS49091.1"/>
    </source>
</evidence>
<dbReference type="BioCyc" id="AURANTIMONAS:SI859A1_03299-MONOMER"/>
<organism evidence="2 3">
    <name type="scientific">Aurantimonas manganoxydans (strain ATCC BAA-1229 / DSM 21871 / SI85-9A1)</name>
    <dbReference type="NCBI Taxonomy" id="287752"/>
    <lineage>
        <taxon>Bacteria</taxon>
        <taxon>Pseudomonadati</taxon>
        <taxon>Pseudomonadota</taxon>
        <taxon>Alphaproteobacteria</taxon>
        <taxon>Hyphomicrobiales</taxon>
        <taxon>Aurantimonadaceae</taxon>
        <taxon>Aurantimonas</taxon>
    </lineage>
</organism>
<accession>Q1YF82</accession>
<sequence>MAAARLSQASQLLGQDIAGARQGTLQHLQFVLRQGLGEVDLEPLPDVSYGRLHPLAIRGQLHHRAARIGTVGRAGDQALLDQPVQHLGHRGRPHRKLLGQRRHADRGEGIEAVEELILAGMQSDIGKKQGEKGPGGLGDRQERRHDHRRHHCRRIGVDRCCCL</sequence>
<keyword evidence="3" id="KW-1185">Reference proteome</keyword>
<gene>
    <name evidence="2" type="ORF">SI859A1_03299</name>
</gene>
<proteinExistence type="predicted"/>
<evidence type="ECO:0000313" key="3">
    <source>
        <dbReference type="Proteomes" id="UP000000321"/>
    </source>
</evidence>
<protein>
    <submittedName>
        <fullName evidence="2">Uncharacterized protein</fullName>
    </submittedName>
</protein>
<evidence type="ECO:0000256" key="1">
    <source>
        <dbReference type="SAM" id="MobiDB-lite"/>
    </source>
</evidence>
<dbReference type="HOGENOM" id="CLU_1625202_0_0_5"/>
<dbReference type="AlphaFoldDB" id="Q1YF82"/>